<dbReference type="Gene3D" id="1.10.10.10">
    <property type="entry name" value="Winged helix-like DNA-binding domain superfamily/Winged helix DNA-binding domain"/>
    <property type="match status" value="1"/>
</dbReference>
<dbReference type="Gene3D" id="3.30.420.10">
    <property type="entry name" value="Ribonuclease H-like superfamily/Ribonuclease H"/>
    <property type="match status" value="1"/>
</dbReference>
<accession>A0A915E849</accession>
<evidence type="ECO:0000256" key="1">
    <source>
        <dbReference type="ARBA" id="ARBA00004123"/>
    </source>
</evidence>
<evidence type="ECO:0000259" key="2">
    <source>
        <dbReference type="Pfam" id="PF13518"/>
    </source>
</evidence>
<dbReference type="InterPro" id="IPR036388">
    <property type="entry name" value="WH-like_DNA-bd_sf"/>
</dbReference>
<dbReference type="Pfam" id="PF13518">
    <property type="entry name" value="HTH_28"/>
    <property type="match status" value="1"/>
</dbReference>
<comment type="subcellular location">
    <subcellularLocation>
        <location evidence="1">Nucleus</location>
    </subcellularLocation>
</comment>
<sequence>MNARSRRSTIVELHSRGKQVSAIANELGIDKSAVSKAVPRYRELGTLEDRHRSGRVATANKPVVQKKLKQKIGQNPQRSKRKMTKQLGISKRSVRRIVKQKLGMHSYKLQEVHLLTDALKTPGTRNAKLCSEGSVVIDTSQFFFRIRSSFTVGQQFNKQNTQILASSSSSKRYGCAGITANGKTSLVFIDQGVKINQQIYWNQILEAVVEPWANEHFREQQWTFQQDSTPAHKAKTTQQWCKDHSPDGRIHYLISTRWTI</sequence>
<reference evidence="4" key="1">
    <citation type="submission" date="2022-11" db="UniProtKB">
        <authorList>
            <consortium name="WormBaseParasite"/>
        </authorList>
    </citation>
    <scope>IDENTIFICATION</scope>
</reference>
<dbReference type="SUPFAM" id="SSF46689">
    <property type="entry name" value="Homeodomain-like"/>
    <property type="match status" value="1"/>
</dbReference>
<feature type="domain" description="Insertion element IS150 protein InsJ-like helix-turn-helix" evidence="2">
    <location>
        <begin position="9"/>
        <end position="55"/>
    </location>
</feature>
<protein>
    <submittedName>
        <fullName evidence="4">Transposase</fullName>
    </submittedName>
</protein>
<evidence type="ECO:0000313" key="3">
    <source>
        <dbReference type="Proteomes" id="UP000887574"/>
    </source>
</evidence>
<dbReference type="PANTHER" id="PTHR46068">
    <property type="entry name" value="PROTEIN CBG27172"/>
    <property type="match status" value="1"/>
</dbReference>
<dbReference type="InterPro" id="IPR009057">
    <property type="entry name" value="Homeodomain-like_sf"/>
</dbReference>
<dbReference type="GO" id="GO:0005634">
    <property type="term" value="C:nucleus"/>
    <property type="evidence" value="ECO:0007669"/>
    <property type="project" value="UniProtKB-SubCell"/>
</dbReference>
<dbReference type="InterPro" id="IPR036397">
    <property type="entry name" value="RNaseH_sf"/>
</dbReference>
<organism evidence="3 4">
    <name type="scientific">Ditylenchus dipsaci</name>
    <dbReference type="NCBI Taxonomy" id="166011"/>
    <lineage>
        <taxon>Eukaryota</taxon>
        <taxon>Metazoa</taxon>
        <taxon>Ecdysozoa</taxon>
        <taxon>Nematoda</taxon>
        <taxon>Chromadorea</taxon>
        <taxon>Rhabditida</taxon>
        <taxon>Tylenchina</taxon>
        <taxon>Tylenchomorpha</taxon>
        <taxon>Sphaerularioidea</taxon>
        <taxon>Anguinidae</taxon>
        <taxon>Anguininae</taxon>
        <taxon>Ditylenchus</taxon>
    </lineage>
</organism>
<dbReference type="GO" id="GO:0003676">
    <property type="term" value="F:nucleic acid binding"/>
    <property type="evidence" value="ECO:0007669"/>
    <property type="project" value="InterPro"/>
</dbReference>
<dbReference type="WBParaSite" id="jg3359">
    <property type="protein sequence ID" value="jg3359"/>
    <property type="gene ID" value="jg3359"/>
</dbReference>
<dbReference type="Proteomes" id="UP000887574">
    <property type="component" value="Unplaced"/>
</dbReference>
<keyword evidence="3" id="KW-1185">Reference proteome</keyword>
<dbReference type="InterPro" id="IPR055247">
    <property type="entry name" value="InsJ-like_HTH"/>
</dbReference>
<dbReference type="PANTHER" id="PTHR46068:SF1">
    <property type="entry name" value="TRANSPOSASE IS30-LIKE HTH DOMAIN-CONTAINING PROTEIN"/>
    <property type="match status" value="1"/>
</dbReference>
<dbReference type="AlphaFoldDB" id="A0A915E849"/>
<evidence type="ECO:0000313" key="4">
    <source>
        <dbReference type="WBParaSite" id="jg3359"/>
    </source>
</evidence>
<name>A0A915E849_9BILA</name>
<proteinExistence type="predicted"/>